<organism evidence="1 2">
    <name type="scientific">Microcosmobacter mediterraneus</name>
    <dbReference type="NCBI Taxonomy" id="3075607"/>
    <lineage>
        <taxon>Bacteria</taxon>
        <taxon>Pseudomonadati</taxon>
        <taxon>Bacteroidota</taxon>
        <taxon>Flavobacteriia</taxon>
        <taxon>Flavobacteriales</taxon>
        <taxon>Flavobacteriaceae</taxon>
        <taxon>Microcosmobacter</taxon>
    </lineage>
</organism>
<dbReference type="Proteomes" id="UP001259492">
    <property type="component" value="Unassembled WGS sequence"/>
</dbReference>
<protein>
    <recommendedName>
        <fullName evidence="3">Lipocalin-like domain-containing protein</fullName>
    </recommendedName>
</protein>
<accession>A0ABU2YHE8</accession>
<comment type="caution">
    <text evidence="1">The sequence shown here is derived from an EMBL/GenBank/DDBJ whole genome shotgun (WGS) entry which is preliminary data.</text>
</comment>
<evidence type="ECO:0008006" key="3">
    <source>
        <dbReference type="Google" id="ProtNLM"/>
    </source>
</evidence>
<dbReference type="EMBL" id="JAVRIA010000001">
    <property type="protein sequence ID" value="MDT0557321.1"/>
    <property type="molecule type" value="Genomic_DNA"/>
</dbReference>
<reference evidence="1 2" key="1">
    <citation type="submission" date="2023-09" db="EMBL/GenBank/DDBJ databases">
        <authorList>
            <person name="Rey-Velasco X."/>
        </authorList>
    </citation>
    <scope>NUCLEOTIDE SEQUENCE [LARGE SCALE GENOMIC DNA]</scope>
    <source>
        <strain evidence="1 2">W332</strain>
    </source>
</reference>
<name>A0ABU2YHE8_9FLAO</name>
<gene>
    <name evidence="1" type="ORF">RM697_01595</name>
</gene>
<dbReference type="RefSeq" id="WP_311426091.1">
    <property type="nucleotide sequence ID" value="NZ_JAVRIA010000001.1"/>
</dbReference>
<evidence type="ECO:0000313" key="2">
    <source>
        <dbReference type="Proteomes" id="UP001259492"/>
    </source>
</evidence>
<proteinExistence type="predicted"/>
<keyword evidence="2" id="KW-1185">Reference proteome</keyword>
<evidence type="ECO:0000313" key="1">
    <source>
        <dbReference type="EMBL" id="MDT0557321.1"/>
    </source>
</evidence>
<sequence>MKSFNYCLLLLAIVCSSCSKNDTIEDVSIIGEWELTEWRVGLEADINKDGVFNLNLLDEVDCDNSEIITFDADNTISLVIEYNPKIYVTSNENTGDYQFHLRCDEGIIGASSTYVVSNNTIEAFGGTYYKDNNLLIVTTGYAIEVYNEDLTEIIGVLTSEKTYTKL</sequence>